<reference evidence="2 3" key="1">
    <citation type="journal article" date="2014" name="Nat. Commun.">
        <title>Klebsormidium flaccidum genome reveals primary factors for plant terrestrial adaptation.</title>
        <authorList>
            <person name="Hori K."/>
            <person name="Maruyama F."/>
            <person name="Fujisawa T."/>
            <person name="Togashi T."/>
            <person name="Yamamoto N."/>
            <person name="Seo M."/>
            <person name="Sato S."/>
            <person name="Yamada T."/>
            <person name="Mori H."/>
            <person name="Tajima N."/>
            <person name="Moriyama T."/>
            <person name="Ikeuchi M."/>
            <person name="Watanabe M."/>
            <person name="Wada H."/>
            <person name="Kobayashi K."/>
            <person name="Saito M."/>
            <person name="Masuda T."/>
            <person name="Sasaki-Sekimoto Y."/>
            <person name="Mashiguchi K."/>
            <person name="Awai K."/>
            <person name="Shimojima M."/>
            <person name="Masuda S."/>
            <person name="Iwai M."/>
            <person name="Nobusawa T."/>
            <person name="Narise T."/>
            <person name="Kondo S."/>
            <person name="Saito H."/>
            <person name="Sato R."/>
            <person name="Murakawa M."/>
            <person name="Ihara Y."/>
            <person name="Oshima-Yamada Y."/>
            <person name="Ohtaka K."/>
            <person name="Satoh M."/>
            <person name="Sonobe K."/>
            <person name="Ishii M."/>
            <person name="Ohtani R."/>
            <person name="Kanamori-Sato M."/>
            <person name="Honoki R."/>
            <person name="Miyazaki D."/>
            <person name="Mochizuki H."/>
            <person name="Umetsu J."/>
            <person name="Higashi K."/>
            <person name="Shibata D."/>
            <person name="Kamiya Y."/>
            <person name="Sato N."/>
            <person name="Nakamura Y."/>
            <person name="Tabata S."/>
            <person name="Ida S."/>
            <person name="Kurokawa K."/>
            <person name="Ohta H."/>
        </authorList>
    </citation>
    <scope>NUCLEOTIDE SEQUENCE [LARGE SCALE GENOMIC DNA]</scope>
    <source>
        <strain evidence="2 3">NIES-2285</strain>
    </source>
</reference>
<proteinExistence type="predicted"/>
<dbReference type="Proteomes" id="UP000054558">
    <property type="component" value="Unassembled WGS sequence"/>
</dbReference>
<evidence type="ECO:0000256" key="1">
    <source>
        <dbReference type="SAM" id="SignalP"/>
    </source>
</evidence>
<feature type="chain" id="PRO_5012869609" evidence="1">
    <location>
        <begin position="21"/>
        <end position="143"/>
    </location>
</feature>
<dbReference type="EMBL" id="DF237838">
    <property type="protein sequence ID" value="GAQ91949.1"/>
    <property type="molecule type" value="Genomic_DNA"/>
</dbReference>
<gene>
    <name evidence="2" type="ORF">KFL_008890010</name>
</gene>
<evidence type="ECO:0000313" key="2">
    <source>
        <dbReference type="EMBL" id="GAQ91949.1"/>
    </source>
</evidence>
<protein>
    <submittedName>
        <fullName evidence="2">Uncharacterized protein</fullName>
    </submittedName>
</protein>
<keyword evidence="3" id="KW-1185">Reference proteome</keyword>
<accession>A0A1Y1IR44</accession>
<organism evidence="2 3">
    <name type="scientific">Klebsormidium nitens</name>
    <name type="common">Green alga</name>
    <name type="synonym">Ulothrix nitens</name>
    <dbReference type="NCBI Taxonomy" id="105231"/>
    <lineage>
        <taxon>Eukaryota</taxon>
        <taxon>Viridiplantae</taxon>
        <taxon>Streptophyta</taxon>
        <taxon>Klebsormidiophyceae</taxon>
        <taxon>Klebsormidiales</taxon>
        <taxon>Klebsormidiaceae</taxon>
        <taxon>Klebsormidium</taxon>
    </lineage>
</organism>
<feature type="signal peptide" evidence="1">
    <location>
        <begin position="1"/>
        <end position="20"/>
    </location>
</feature>
<sequence length="143" mass="16269">MLNTLSLLRALLSHTNLAFSGDSTWLKVSNRVVRTPAEPAPYQQPCSCDAADVATSRGVKTGNPGHPERRGQELSVYEHTELRLQRATLLHQVGRELHRIRELSRRDPNDVRTAPGELRQVLSTIEQLFEDLRFVWSLLYPDE</sequence>
<keyword evidence="1" id="KW-0732">Signal</keyword>
<dbReference type="AlphaFoldDB" id="A0A1Y1IR44"/>
<name>A0A1Y1IR44_KLENI</name>
<evidence type="ECO:0000313" key="3">
    <source>
        <dbReference type="Proteomes" id="UP000054558"/>
    </source>
</evidence>